<gene>
    <name evidence="7" type="ORF">ADL15_16070</name>
</gene>
<dbReference type="PROSITE" id="PS51173">
    <property type="entry name" value="CBM2"/>
    <property type="match status" value="1"/>
</dbReference>
<feature type="chain" id="PRO_5007055096" evidence="4">
    <location>
        <begin position="29"/>
        <end position="489"/>
    </location>
</feature>
<dbReference type="SUPFAM" id="SSF49384">
    <property type="entry name" value="Carbohydrate-binding domain"/>
    <property type="match status" value="1"/>
</dbReference>
<feature type="signal peptide" evidence="4">
    <location>
        <begin position="1"/>
        <end position="28"/>
    </location>
</feature>
<dbReference type="EMBL" id="LLZH01000121">
    <property type="protein sequence ID" value="KUL34583.1"/>
    <property type="molecule type" value="Genomic_DNA"/>
</dbReference>
<dbReference type="InterPro" id="IPR018366">
    <property type="entry name" value="CBM2_CS"/>
</dbReference>
<keyword evidence="8" id="KW-1185">Reference proteome</keyword>
<dbReference type="InterPro" id="IPR001223">
    <property type="entry name" value="Glyco_hydro18_cat"/>
</dbReference>
<dbReference type="GO" id="GO:0030247">
    <property type="term" value="F:polysaccharide binding"/>
    <property type="evidence" value="ECO:0007669"/>
    <property type="project" value="UniProtKB-UniRule"/>
</dbReference>
<dbReference type="OrthoDB" id="99456at2"/>
<evidence type="ECO:0000313" key="8">
    <source>
        <dbReference type="Proteomes" id="UP000053244"/>
    </source>
</evidence>
<keyword evidence="3" id="KW-0624">Polysaccharide degradation</keyword>
<proteinExistence type="predicted"/>
<keyword evidence="1" id="KW-0378">Hydrolase</keyword>
<keyword evidence="2" id="KW-0326">Glycosidase</keyword>
<dbReference type="CDD" id="cd06543">
    <property type="entry name" value="GH18_PF-ChiA-like"/>
    <property type="match status" value="1"/>
</dbReference>
<feature type="domain" description="GH18" evidence="6">
    <location>
        <begin position="199"/>
        <end position="489"/>
    </location>
</feature>
<dbReference type="SMART" id="SM00637">
    <property type="entry name" value="CBD_II"/>
    <property type="match status" value="1"/>
</dbReference>
<dbReference type="PANTHER" id="PTHR42976">
    <property type="entry name" value="BIFUNCTIONAL CHITINASE/LYSOZYME-RELATED"/>
    <property type="match status" value="1"/>
</dbReference>
<keyword evidence="3" id="KW-0119">Carbohydrate metabolism</keyword>
<sequence length="489" mass="49225">MQRSRLRLAIYSTAAVLAVGGGIGAAVAATTGGTGSLTASFTKDSDWGTGYQAHYTIQNGTGAAVNGWQLVFGLPASAKLSTSWDATVTTSGNVETAKNAGWNGTIAAGGTISFGFVVNGKGDPTSCTINGASCTAGGVVTTAPTATATVAPTKTATVAPTKTATVAPTKTATVAPTKTATASPTATATANPGTGTGSGVLVAPYVDMGVLSNGGTLSALGAGGNVKSFSLAFVTAAGCKASWFGAFDPRAKQFADQISAVRAAGGDVKVSFGGATGVELAQACTSTSALQAEYQAVVDAYQLKYIDLDIEGAASADTASITRRSTALAALQKANPGLKISLTLPVLPEGLTADGLNVVTSAKSAGVDLDLVNIMAMDYGRSGQDYGDLAIQAITSTKNQIKSLYGNSDAAAFKMVGVTPMIGKNDDNGTFSQSDAKDVVTFANANHIGFVSFWEMQRDKNACNGALFQCTNVAQTAFEFSKIFAGFKG</sequence>
<evidence type="ECO:0000259" key="6">
    <source>
        <dbReference type="PROSITE" id="PS51910"/>
    </source>
</evidence>
<dbReference type="PROSITE" id="PS00561">
    <property type="entry name" value="CBM2_A"/>
    <property type="match status" value="1"/>
</dbReference>
<evidence type="ECO:0000256" key="1">
    <source>
        <dbReference type="ARBA" id="ARBA00022801"/>
    </source>
</evidence>
<dbReference type="InterPro" id="IPR052750">
    <property type="entry name" value="GH18_Chitinase"/>
</dbReference>
<dbReference type="RefSeq" id="WP_067690778.1">
    <property type="nucleotide sequence ID" value="NZ_LLZH01000121.1"/>
</dbReference>
<keyword evidence="4" id="KW-0732">Signal</keyword>
<evidence type="ECO:0000256" key="4">
    <source>
        <dbReference type="SAM" id="SignalP"/>
    </source>
</evidence>
<dbReference type="Gene3D" id="3.20.20.80">
    <property type="entry name" value="Glycosidases"/>
    <property type="match status" value="1"/>
</dbReference>
<dbReference type="SUPFAM" id="SSF51445">
    <property type="entry name" value="(Trans)glycosidases"/>
    <property type="match status" value="1"/>
</dbReference>
<comment type="caution">
    <text evidence="7">The sequence shown here is derived from an EMBL/GenBank/DDBJ whole genome shotgun (WGS) entry which is preliminary data.</text>
</comment>
<dbReference type="GO" id="GO:0000272">
    <property type="term" value="P:polysaccharide catabolic process"/>
    <property type="evidence" value="ECO:0007669"/>
    <property type="project" value="UniProtKB-KW"/>
</dbReference>
<evidence type="ECO:0000256" key="2">
    <source>
        <dbReference type="ARBA" id="ARBA00023295"/>
    </source>
</evidence>
<dbReference type="PANTHER" id="PTHR42976:SF1">
    <property type="entry name" value="GH18 DOMAIN-CONTAINING PROTEIN-RELATED"/>
    <property type="match status" value="1"/>
</dbReference>
<dbReference type="InterPro" id="IPR012291">
    <property type="entry name" value="CBM2_carb-bd_dom_sf"/>
</dbReference>
<dbReference type="InterPro" id="IPR001919">
    <property type="entry name" value="CBD2"/>
</dbReference>
<evidence type="ECO:0000259" key="5">
    <source>
        <dbReference type="PROSITE" id="PS51173"/>
    </source>
</evidence>
<organism evidence="7 8">
    <name type="scientific">Actinoplanes awajinensis subsp. mycoplanecinus</name>
    <dbReference type="NCBI Taxonomy" id="135947"/>
    <lineage>
        <taxon>Bacteria</taxon>
        <taxon>Bacillati</taxon>
        <taxon>Actinomycetota</taxon>
        <taxon>Actinomycetes</taxon>
        <taxon>Micromonosporales</taxon>
        <taxon>Micromonosporaceae</taxon>
        <taxon>Actinoplanes</taxon>
    </lineage>
</organism>
<dbReference type="Gene3D" id="2.60.40.290">
    <property type="match status" value="1"/>
</dbReference>
<dbReference type="PROSITE" id="PS51910">
    <property type="entry name" value="GH18_2"/>
    <property type="match status" value="1"/>
</dbReference>
<protein>
    <submittedName>
        <fullName evidence="7">Cellulose-binding protein</fullName>
    </submittedName>
</protein>
<dbReference type="Pfam" id="PF00553">
    <property type="entry name" value="CBM_2"/>
    <property type="match status" value="1"/>
</dbReference>
<evidence type="ECO:0000256" key="3">
    <source>
        <dbReference type="ARBA" id="ARBA00023326"/>
    </source>
</evidence>
<dbReference type="InterPro" id="IPR017853">
    <property type="entry name" value="GH"/>
</dbReference>
<dbReference type="GO" id="GO:0004553">
    <property type="term" value="F:hydrolase activity, hydrolyzing O-glycosyl compounds"/>
    <property type="evidence" value="ECO:0007669"/>
    <property type="project" value="InterPro"/>
</dbReference>
<evidence type="ECO:0000313" key="7">
    <source>
        <dbReference type="EMBL" id="KUL34583.1"/>
    </source>
</evidence>
<feature type="domain" description="CBM2" evidence="5">
    <location>
        <begin position="30"/>
        <end position="137"/>
    </location>
</feature>
<dbReference type="InterPro" id="IPR008965">
    <property type="entry name" value="CBM2/CBM3_carb-bd_dom_sf"/>
</dbReference>
<dbReference type="AlphaFoldDB" id="A0A0X3UPQ2"/>
<name>A0A0X3UPQ2_9ACTN</name>
<dbReference type="Proteomes" id="UP000053244">
    <property type="component" value="Unassembled WGS sequence"/>
</dbReference>
<accession>A0A0X3UPQ2</accession>
<reference evidence="7 8" key="1">
    <citation type="submission" date="2015-10" db="EMBL/GenBank/DDBJ databases">
        <authorList>
            <person name="Gilbert D.G."/>
        </authorList>
    </citation>
    <scope>NUCLEOTIDE SEQUENCE [LARGE SCALE GENOMIC DNA]</scope>
    <source>
        <strain evidence="7 8">NRRL B-16712</strain>
    </source>
</reference>